<evidence type="ECO:0000256" key="2">
    <source>
        <dbReference type="ARBA" id="ARBA00024438"/>
    </source>
</evidence>
<sequence>MELTCEVIQDLLPSYADGLLSEDSRELVEEHLHTCQRCCKMLENMQKIEKKQEKSETGSKNALHKIKRKLLLQRILTAIIAVVLTLCIVRAVYSHWYFNETFLTMQESGMYVENNKLYSTKNMTSRTRVLYVEDGKTELIYAVDAGYAGKLDLDGEKMLVQDFSAETNEASPDDKSIPKSVENVYYLSEKAFQESNKIDKLEEKGNENEVQEVIDKIKSDSKLIWSDLK</sequence>
<evidence type="ECO:0000256" key="3">
    <source>
        <dbReference type="SAM" id="Phobius"/>
    </source>
</evidence>
<dbReference type="KEGG" id="bpro:PMF13cell1_01288"/>
<dbReference type="Pfam" id="PF13490">
    <property type="entry name" value="zf-HC2"/>
    <property type="match status" value="1"/>
</dbReference>
<dbReference type="Gene3D" id="1.10.10.1320">
    <property type="entry name" value="Anti-sigma factor, zinc-finger domain"/>
    <property type="match status" value="1"/>
</dbReference>
<accession>A0A4P6LTW2</accession>
<reference evidence="5 6" key="1">
    <citation type="submission" date="2019-01" db="EMBL/GenBank/DDBJ databases">
        <title>PMF-metabolizing Aryl O-demethylase.</title>
        <authorList>
            <person name="Kim M."/>
        </authorList>
    </citation>
    <scope>NUCLEOTIDE SEQUENCE [LARGE SCALE GENOMIC DNA]</scope>
    <source>
        <strain evidence="5 6">PMF1</strain>
    </source>
</reference>
<evidence type="ECO:0000313" key="6">
    <source>
        <dbReference type="Proteomes" id="UP000289794"/>
    </source>
</evidence>
<organism evidence="5 6">
    <name type="scientific">Blautia producta</name>
    <dbReference type="NCBI Taxonomy" id="33035"/>
    <lineage>
        <taxon>Bacteria</taxon>
        <taxon>Bacillati</taxon>
        <taxon>Bacillota</taxon>
        <taxon>Clostridia</taxon>
        <taxon>Lachnospirales</taxon>
        <taxon>Lachnospiraceae</taxon>
        <taxon>Blautia</taxon>
    </lineage>
</organism>
<feature type="domain" description="Putative zinc-finger" evidence="4">
    <location>
        <begin position="5"/>
        <end position="38"/>
    </location>
</feature>
<proteinExistence type="inferred from homology"/>
<keyword evidence="3" id="KW-1133">Transmembrane helix</keyword>
<evidence type="ECO:0000256" key="1">
    <source>
        <dbReference type="ARBA" id="ARBA00024353"/>
    </source>
</evidence>
<keyword evidence="3" id="KW-0472">Membrane</keyword>
<feature type="transmembrane region" description="Helical" evidence="3">
    <location>
        <begin position="75"/>
        <end position="98"/>
    </location>
</feature>
<dbReference type="RefSeq" id="WP_130180200.1">
    <property type="nucleotide sequence ID" value="NZ_CP035945.1"/>
</dbReference>
<dbReference type="AlphaFoldDB" id="A0A4P6LTW2"/>
<dbReference type="InterPro" id="IPR027383">
    <property type="entry name" value="Znf_put"/>
</dbReference>
<gene>
    <name evidence="5" type="ORF">PMF13cell1_01288</name>
</gene>
<name>A0A4P6LTW2_9FIRM</name>
<evidence type="ECO:0000259" key="4">
    <source>
        <dbReference type="Pfam" id="PF13490"/>
    </source>
</evidence>
<evidence type="ECO:0000313" key="5">
    <source>
        <dbReference type="EMBL" id="QBE95764.1"/>
    </source>
</evidence>
<protein>
    <recommendedName>
        <fullName evidence="2">Anti-sigma-W factor RsiW</fullName>
    </recommendedName>
</protein>
<dbReference type="Proteomes" id="UP000289794">
    <property type="component" value="Chromosome"/>
</dbReference>
<dbReference type="EMBL" id="CP035945">
    <property type="protein sequence ID" value="QBE95764.1"/>
    <property type="molecule type" value="Genomic_DNA"/>
</dbReference>
<dbReference type="InterPro" id="IPR041916">
    <property type="entry name" value="Anti_sigma_zinc_sf"/>
</dbReference>
<keyword evidence="3" id="KW-0812">Transmembrane</keyword>
<comment type="similarity">
    <text evidence="1">Belongs to the zinc-associated anti-sigma factor (ZAS) superfamily. Anti-sigma-W factor family.</text>
</comment>